<evidence type="ECO:0000313" key="4">
    <source>
        <dbReference type="Proteomes" id="UP000318582"/>
    </source>
</evidence>
<reference evidence="3 4" key="1">
    <citation type="journal article" date="2019" name="Sci. Rep.">
        <title>Comparative genomics of chytrid fungi reveal insights into the obligate biotrophic and pathogenic lifestyle of Synchytrium endobioticum.</title>
        <authorList>
            <person name="van de Vossenberg B.T.L.H."/>
            <person name="Warris S."/>
            <person name="Nguyen H.D.T."/>
            <person name="van Gent-Pelzer M.P.E."/>
            <person name="Joly D.L."/>
            <person name="van de Geest H.C."/>
            <person name="Bonants P.J.M."/>
            <person name="Smith D.S."/>
            <person name="Levesque C.A."/>
            <person name="van der Lee T.A.J."/>
        </authorList>
    </citation>
    <scope>NUCLEOTIDE SEQUENCE [LARGE SCALE GENOMIC DNA]</scope>
    <source>
        <strain evidence="3 4">CBS 809.83</strain>
    </source>
</reference>
<dbReference type="InterPro" id="IPR031563">
    <property type="entry name" value="MOT1/MOT2"/>
</dbReference>
<dbReference type="Pfam" id="PF16983">
    <property type="entry name" value="MFS_MOT1"/>
    <property type="match status" value="2"/>
</dbReference>
<feature type="compositionally biased region" description="Low complexity" evidence="1">
    <location>
        <begin position="26"/>
        <end position="42"/>
    </location>
</feature>
<organism evidence="3 4">
    <name type="scientific">Powellomyces hirtus</name>
    <dbReference type="NCBI Taxonomy" id="109895"/>
    <lineage>
        <taxon>Eukaryota</taxon>
        <taxon>Fungi</taxon>
        <taxon>Fungi incertae sedis</taxon>
        <taxon>Chytridiomycota</taxon>
        <taxon>Chytridiomycota incertae sedis</taxon>
        <taxon>Chytridiomycetes</taxon>
        <taxon>Spizellomycetales</taxon>
        <taxon>Powellomycetaceae</taxon>
        <taxon>Powellomyces</taxon>
    </lineage>
</organism>
<protein>
    <recommendedName>
        <fullName evidence="5">SLC26A/SulP transporter domain-containing protein</fullName>
    </recommendedName>
</protein>
<keyword evidence="2" id="KW-0472">Membrane</keyword>
<dbReference type="AlphaFoldDB" id="A0A507EA19"/>
<feature type="compositionally biased region" description="Basic and acidic residues" evidence="1">
    <location>
        <begin position="15"/>
        <end position="25"/>
    </location>
</feature>
<gene>
    <name evidence="3" type="ORF">PhCBS80983_g02032</name>
</gene>
<comment type="caution">
    <text evidence="3">The sequence shown here is derived from an EMBL/GenBank/DDBJ whole genome shotgun (WGS) entry which is preliminary data.</text>
</comment>
<feature type="transmembrane region" description="Helical" evidence="2">
    <location>
        <begin position="1078"/>
        <end position="1111"/>
    </location>
</feature>
<keyword evidence="4" id="KW-1185">Reference proteome</keyword>
<feature type="transmembrane region" description="Helical" evidence="2">
    <location>
        <begin position="1040"/>
        <end position="1058"/>
    </location>
</feature>
<evidence type="ECO:0008006" key="5">
    <source>
        <dbReference type="Google" id="ProtNLM"/>
    </source>
</evidence>
<feature type="transmembrane region" description="Helical" evidence="2">
    <location>
        <begin position="885"/>
        <end position="905"/>
    </location>
</feature>
<feature type="transmembrane region" description="Helical" evidence="2">
    <location>
        <begin position="1016"/>
        <end position="1034"/>
    </location>
</feature>
<feature type="transmembrane region" description="Helical" evidence="2">
    <location>
        <begin position="860"/>
        <end position="878"/>
    </location>
</feature>
<dbReference type="PANTHER" id="PTHR31970">
    <property type="match status" value="1"/>
</dbReference>
<feature type="transmembrane region" description="Helical" evidence="2">
    <location>
        <begin position="973"/>
        <end position="995"/>
    </location>
</feature>
<sequence>MSDRRSPPRKKQRTRSPEEYGDVHDPGGSSADSPWSSDPASSNTNVHTPPQEHPVPQIPATPRKKLRQPHRPDSNPSSSSSSSSSSDWDTSGDDSYSRELARRLRRRKKRKKPPAVPSVVTNKGSFARAWFGTAQERARLMSFINTVHHLAQHATWAIKYWLLRCQVAGSFPVLTLKHIRIILTLLNNPRYNPRAADMVYITTSLRPIIQAYVVEARFTPTTTGNKIQNAINYCAASILANMHTNVKMHFGEKIRSYINQRLRIKQLADVMQRFRSGNDLRLSLRHLYRRARHVKELAVYPEGLLQSPEVLLQLSPLELEVLEDIWGTYPDRAFNLSEDVTVDVDVVACPELYLESYAVVAHLFEMHGLPLFNALPLRTSHTQTYVTIDTKLLRDVVLLCKRMPINNLNNKMNIWAMCFNLGHSSFHRRGQHPFTHRFEGTIQTDGTGISVWLKAPGAATSGGTRKPTRMTKAKRKAMVEALYVDVPQNLERVRRAAQTDGKTNVILIDPGVRDLLYMKELYRAGSHHPDIPHTFPRTLRYTSMQRSSDMNSRRMRRQRETIRAQTLEVLPANFKGPPRTIMHLESTTPSHKTMNVLAFSEWVEWQAVNRASLVNCYNTGIWTTMKFDALRRKMSAEDKLIMHMRERFGPKLLVVMGDWSSQTKGTVPTEATQDASDRTYTITDSVPAEAAQDARIVQNTQNGAGSSTKRVRGAASRTWKGLKVSEISGSLGDLGTLLPIIVALSKTGQISLSASLIFGGLYNIITGLTFGIPMCVQPMKAIAAVALASNMPMEQIVTAGFSVSAIILVLGVTRTISVLNVLIPLPVVRGIQFGTGLTLVSKGVATIKQSDRWEFGNYSWLDNYFIAILSLIVVLSFYNNKRNPSALIIFIFGLSVAAAKIWGGFRLTGGVTTVPTPGFSFPSAIHPSGSDFKNGFLKAGLGQLPLTTLNSVIAVCKLADDLFPRLRKPVASVTHVAVCVGLMNIVGMWFGAMPFCHGSGGLAAQYRFGARTGTSMYFLGVIKLLLGLIFGSSLLALFTYIPFSILGVMLIAAGIEIISITKDLGGLPALTDRKRGDAFAIMLFTGCSTSFFANDGVGFLVGLVASTVFWISRCRHDGLDPYVDVRAKVKEVRGAWGKRVDRDD</sequence>
<dbReference type="EMBL" id="QEAQ01000019">
    <property type="protein sequence ID" value="TPX60018.1"/>
    <property type="molecule type" value="Genomic_DNA"/>
</dbReference>
<dbReference type="STRING" id="109895.A0A507EA19"/>
<accession>A0A507EA19</accession>
<name>A0A507EA19_9FUNG</name>
<feature type="transmembrane region" description="Helical" evidence="2">
    <location>
        <begin position="756"/>
        <end position="776"/>
    </location>
</feature>
<feature type="compositionally biased region" description="Low complexity" evidence="1">
    <location>
        <begin position="74"/>
        <end position="89"/>
    </location>
</feature>
<keyword evidence="2" id="KW-0812">Transmembrane</keyword>
<dbReference type="GO" id="GO:0015098">
    <property type="term" value="F:molybdate ion transmembrane transporter activity"/>
    <property type="evidence" value="ECO:0007669"/>
    <property type="project" value="InterPro"/>
</dbReference>
<dbReference type="PANTHER" id="PTHR31970:SF9">
    <property type="entry name" value="MOLYBDATE TRANSPORTER 2"/>
    <property type="match status" value="1"/>
</dbReference>
<feature type="region of interest" description="Disordered" evidence="1">
    <location>
        <begin position="1"/>
        <end position="98"/>
    </location>
</feature>
<proteinExistence type="predicted"/>
<evidence type="ECO:0000256" key="2">
    <source>
        <dbReference type="SAM" id="Phobius"/>
    </source>
</evidence>
<evidence type="ECO:0000256" key="1">
    <source>
        <dbReference type="SAM" id="MobiDB-lite"/>
    </source>
</evidence>
<dbReference type="Proteomes" id="UP000318582">
    <property type="component" value="Unassembled WGS sequence"/>
</dbReference>
<feature type="transmembrane region" description="Helical" evidence="2">
    <location>
        <begin position="796"/>
        <end position="816"/>
    </location>
</feature>
<evidence type="ECO:0000313" key="3">
    <source>
        <dbReference type="EMBL" id="TPX60018.1"/>
    </source>
</evidence>
<keyword evidence="2" id="KW-1133">Transmembrane helix</keyword>